<dbReference type="Gene3D" id="2.180.10.10">
    <property type="entry name" value="RHS repeat-associated core"/>
    <property type="match status" value="1"/>
</dbReference>
<evidence type="ECO:0000313" key="2">
    <source>
        <dbReference type="EMBL" id="RUL59898.1"/>
    </source>
</evidence>
<comment type="caution">
    <text evidence="2">The sequence shown here is derived from an EMBL/GenBank/DDBJ whole genome shotgun (WGS) entry which is preliminary data.</text>
</comment>
<keyword evidence="3" id="KW-1185">Reference proteome</keyword>
<evidence type="ECO:0000313" key="3">
    <source>
        <dbReference type="Proteomes" id="UP000278983"/>
    </source>
</evidence>
<dbReference type="PANTHER" id="PTHR32305">
    <property type="match status" value="1"/>
</dbReference>
<name>A0A3S0WL10_9BACT</name>
<dbReference type="NCBIfam" id="TIGR03696">
    <property type="entry name" value="Rhs_assc_core"/>
    <property type="match status" value="1"/>
</dbReference>
<dbReference type="PANTHER" id="PTHR32305:SF15">
    <property type="entry name" value="PROTEIN RHSA-RELATED"/>
    <property type="match status" value="1"/>
</dbReference>
<dbReference type="Proteomes" id="UP000278983">
    <property type="component" value="Unassembled WGS sequence"/>
</dbReference>
<dbReference type="EMBL" id="RYYU01000001">
    <property type="protein sequence ID" value="RUL59898.1"/>
    <property type="molecule type" value="Genomic_DNA"/>
</dbReference>
<sequence length="186" mass="21013">MKGATADSNNMGRGYKSIIQDLGLHSVSEGWLQRPKFNDKGDVPGPPIQWQKPEDPDNAQPGYGYIPADTTNIEDIFFYHSDHLGSTSYITDSKANITQFDAYLTYGELLVDEHSSSEDMPYKFNGKELDQETGLYYYGARYMNPVTSLWYGVDKLMEKHPTLGGYVYSTSNPINFIDPNGKDWLI</sequence>
<evidence type="ECO:0000256" key="1">
    <source>
        <dbReference type="SAM" id="MobiDB-lite"/>
    </source>
</evidence>
<gene>
    <name evidence="2" type="ORF">EHV08_09170</name>
</gene>
<feature type="region of interest" description="Disordered" evidence="1">
    <location>
        <begin position="35"/>
        <end position="61"/>
    </location>
</feature>
<dbReference type="OrthoDB" id="1367325at2"/>
<organism evidence="2 3">
    <name type="scientific">Prevotella koreensis</name>
    <dbReference type="NCBI Taxonomy" id="2490854"/>
    <lineage>
        <taxon>Bacteria</taxon>
        <taxon>Pseudomonadati</taxon>
        <taxon>Bacteroidota</taxon>
        <taxon>Bacteroidia</taxon>
        <taxon>Bacteroidales</taxon>
        <taxon>Prevotellaceae</taxon>
        <taxon>Prevotella</taxon>
    </lineage>
</organism>
<protein>
    <submittedName>
        <fullName evidence="2">RHS repeat-associated core domain-containing protein</fullName>
    </submittedName>
</protein>
<accession>A0A3S0WL10</accession>
<dbReference type="AlphaFoldDB" id="A0A3S0WL10"/>
<reference evidence="2 3" key="1">
    <citation type="submission" date="2018-12" db="EMBL/GenBank/DDBJ databases">
        <title>Genome sequencing of Prevotella sp. KCOM 3155 (= JS262).</title>
        <authorList>
            <person name="Kook J.-K."/>
            <person name="Park S.-N."/>
            <person name="Lim Y.K."/>
        </authorList>
    </citation>
    <scope>NUCLEOTIDE SEQUENCE [LARGE SCALE GENOMIC DNA]</scope>
    <source>
        <strain evidence="2 3">KCOM 3155</strain>
    </source>
</reference>
<dbReference type="InterPro" id="IPR050708">
    <property type="entry name" value="T6SS_VgrG/RHS"/>
</dbReference>
<proteinExistence type="predicted"/>
<dbReference type="InterPro" id="IPR022385">
    <property type="entry name" value="Rhs_assc_core"/>
</dbReference>